<dbReference type="CDD" id="cd00052">
    <property type="entry name" value="EH"/>
    <property type="match status" value="1"/>
</dbReference>
<evidence type="ECO:0000313" key="4">
    <source>
        <dbReference type="EMBL" id="ORY86224.1"/>
    </source>
</evidence>
<dbReference type="STRING" id="56484.A0A1Y2FSE7"/>
<name>A0A1Y2FSE7_PROLT</name>
<protein>
    <recommendedName>
        <fullName evidence="6">EH domain-containing protein</fullName>
    </recommendedName>
</protein>
<sequence>MQAGSLRVEPGPIQRHNHSRSINDTHATSAPRRSSYAKPETAAATAAANLSGTSAALKAAQLSSAQYAQVPIKSIATPSPVKPMRNPYMAAASKAWSNSAAKLSDAAPISRAGSTATMAHDTKVSSVTGSSQLRSKSPALIPSQRASLEVTSAEELAPPIIPANTAPSPSQAVFLHPGQLGVPLRGRISRSQSSDRQSRARSRSAYDAQRSTSYTVAEQSVSGPLAAARISFAQDRTLHELMANDTSDASHMSPPPLFRPSSSSRSRSRHASGQQQHPQQAPYAHYTHSKSTGSLVDRHGQSTSPSLTVNNAGNTRLSVDGGRAALMAASLSFAHHEQENPRAATPKVEPYNYVTHSQRITLRKEPSQSAKHWAKFLKHGRVQPIPPQDRKRYEGLWAANKGLLLEDVPRFSEEVVNVVVRDIWSRSRLQDDILAQVWQLVDRDAKGRLSRDEFVVGTWLIDHRLRGRKLPHRQELTDDIFAPGPMTRLGIKVPKKLKHDTAKYLDPSISRKSERKAQKEAAKRLKKEKRIGLVRQIA</sequence>
<dbReference type="AlphaFoldDB" id="A0A1Y2FSE7"/>
<accession>A0A1Y2FSE7</accession>
<dbReference type="GO" id="GO:0005737">
    <property type="term" value="C:cytoplasm"/>
    <property type="evidence" value="ECO:0007669"/>
    <property type="project" value="TreeGrafter"/>
</dbReference>
<reference evidence="4 5" key="1">
    <citation type="submission" date="2016-07" db="EMBL/GenBank/DDBJ databases">
        <title>Pervasive Adenine N6-methylation of Active Genes in Fungi.</title>
        <authorList>
            <consortium name="DOE Joint Genome Institute"/>
            <person name="Mondo S.J."/>
            <person name="Dannebaum R.O."/>
            <person name="Kuo R.C."/>
            <person name="Labutti K."/>
            <person name="Haridas S."/>
            <person name="Kuo A."/>
            <person name="Salamov A."/>
            <person name="Ahrendt S.R."/>
            <person name="Lipzen A."/>
            <person name="Sullivan W."/>
            <person name="Andreopoulos W.B."/>
            <person name="Clum A."/>
            <person name="Lindquist E."/>
            <person name="Daum C."/>
            <person name="Ramamoorthy G.K."/>
            <person name="Gryganskyi A."/>
            <person name="Culley D."/>
            <person name="Magnuson J.K."/>
            <person name="James T.Y."/>
            <person name="O'Malley M.A."/>
            <person name="Stajich J.E."/>
            <person name="Spatafora J.W."/>
            <person name="Visel A."/>
            <person name="Grigoriev I.V."/>
        </authorList>
    </citation>
    <scope>NUCLEOTIDE SEQUENCE [LARGE SCALE GENOMIC DNA]</scope>
    <source>
        <strain evidence="4 5">12-1054</strain>
    </source>
</reference>
<dbReference type="SMART" id="SM00027">
    <property type="entry name" value="EH"/>
    <property type="match status" value="1"/>
</dbReference>
<evidence type="ECO:0000259" key="2">
    <source>
        <dbReference type="PROSITE" id="PS50031"/>
    </source>
</evidence>
<dbReference type="SUPFAM" id="SSF47473">
    <property type="entry name" value="EF-hand"/>
    <property type="match status" value="1"/>
</dbReference>
<feature type="region of interest" description="Disordered" evidence="1">
    <location>
        <begin position="1"/>
        <end position="40"/>
    </location>
</feature>
<evidence type="ECO:0000259" key="3">
    <source>
        <dbReference type="PROSITE" id="PS50222"/>
    </source>
</evidence>
<dbReference type="Gene3D" id="1.10.238.10">
    <property type="entry name" value="EF-hand"/>
    <property type="match status" value="1"/>
</dbReference>
<organism evidence="4 5">
    <name type="scientific">Protomyces lactucae-debilis</name>
    <dbReference type="NCBI Taxonomy" id="2754530"/>
    <lineage>
        <taxon>Eukaryota</taxon>
        <taxon>Fungi</taxon>
        <taxon>Dikarya</taxon>
        <taxon>Ascomycota</taxon>
        <taxon>Taphrinomycotina</taxon>
        <taxon>Taphrinomycetes</taxon>
        <taxon>Taphrinales</taxon>
        <taxon>Protomycetaceae</taxon>
        <taxon>Protomyces</taxon>
    </lineage>
</organism>
<gene>
    <name evidence="4" type="ORF">BCR37DRAFT_385701</name>
</gene>
<feature type="region of interest" description="Disordered" evidence="1">
    <location>
        <begin position="245"/>
        <end position="314"/>
    </location>
</feature>
<dbReference type="PROSITE" id="PS50031">
    <property type="entry name" value="EH"/>
    <property type="match status" value="1"/>
</dbReference>
<dbReference type="InterPro" id="IPR000261">
    <property type="entry name" value="EH_dom"/>
</dbReference>
<dbReference type="InterPro" id="IPR011992">
    <property type="entry name" value="EF-hand-dom_pair"/>
</dbReference>
<feature type="domain" description="EH" evidence="2">
    <location>
        <begin position="389"/>
        <end position="487"/>
    </location>
</feature>
<dbReference type="GO" id="GO:0005509">
    <property type="term" value="F:calcium ion binding"/>
    <property type="evidence" value="ECO:0007669"/>
    <property type="project" value="InterPro"/>
</dbReference>
<dbReference type="OrthoDB" id="10045710at2759"/>
<dbReference type="GO" id="GO:0005886">
    <property type="term" value="C:plasma membrane"/>
    <property type="evidence" value="ECO:0007669"/>
    <property type="project" value="TreeGrafter"/>
</dbReference>
<feature type="domain" description="EF-hand" evidence="3">
    <location>
        <begin position="429"/>
        <end position="464"/>
    </location>
</feature>
<comment type="caution">
    <text evidence="4">The sequence shown here is derived from an EMBL/GenBank/DDBJ whole genome shotgun (WGS) entry which is preliminary data.</text>
</comment>
<dbReference type="PROSITE" id="PS50222">
    <property type="entry name" value="EF_HAND_2"/>
    <property type="match status" value="1"/>
</dbReference>
<feature type="compositionally biased region" description="Polar residues" evidence="1">
    <location>
        <begin position="301"/>
        <end position="314"/>
    </location>
</feature>
<dbReference type="PANTHER" id="PTHR11216">
    <property type="entry name" value="EH DOMAIN"/>
    <property type="match status" value="1"/>
</dbReference>
<feature type="compositionally biased region" description="Polar residues" evidence="1">
    <location>
        <begin position="20"/>
        <end position="32"/>
    </location>
</feature>
<keyword evidence="5" id="KW-1185">Reference proteome</keyword>
<dbReference type="Proteomes" id="UP000193685">
    <property type="component" value="Unassembled WGS sequence"/>
</dbReference>
<dbReference type="RefSeq" id="XP_040727406.1">
    <property type="nucleotide sequence ID" value="XM_040870378.1"/>
</dbReference>
<feature type="region of interest" description="Disordered" evidence="1">
    <location>
        <begin position="183"/>
        <end position="220"/>
    </location>
</feature>
<feature type="compositionally biased region" description="Low complexity" evidence="1">
    <location>
        <begin position="185"/>
        <end position="195"/>
    </location>
</feature>
<dbReference type="Pfam" id="PF12763">
    <property type="entry name" value="EH"/>
    <property type="match status" value="1"/>
</dbReference>
<feature type="compositionally biased region" description="Low complexity" evidence="1">
    <location>
        <begin position="274"/>
        <end position="286"/>
    </location>
</feature>
<dbReference type="GeneID" id="63786977"/>
<evidence type="ECO:0000313" key="5">
    <source>
        <dbReference type="Proteomes" id="UP000193685"/>
    </source>
</evidence>
<proteinExistence type="predicted"/>
<dbReference type="PANTHER" id="PTHR11216:SF174">
    <property type="entry name" value="GH06923P"/>
    <property type="match status" value="1"/>
</dbReference>
<dbReference type="EMBL" id="MCFI01000003">
    <property type="protein sequence ID" value="ORY86224.1"/>
    <property type="molecule type" value="Genomic_DNA"/>
</dbReference>
<dbReference type="InterPro" id="IPR002048">
    <property type="entry name" value="EF_hand_dom"/>
</dbReference>
<evidence type="ECO:0008006" key="6">
    <source>
        <dbReference type="Google" id="ProtNLM"/>
    </source>
</evidence>
<evidence type="ECO:0000256" key="1">
    <source>
        <dbReference type="SAM" id="MobiDB-lite"/>
    </source>
</evidence>